<evidence type="ECO:0000259" key="1">
    <source>
        <dbReference type="SMART" id="SM00942"/>
    </source>
</evidence>
<dbReference type="Gene3D" id="3.30.720.160">
    <property type="entry name" value="Bifunctional DNA primase/polymerase, N-terminal"/>
    <property type="match status" value="1"/>
</dbReference>
<dbReference type="OrthoDB" id="158067at2"/>
<reference evidence="4" key="1">
    <citation type="submission" date="2017-11" db="EMBL/GenBank/DDBJ databases">
        <title>Complete Genome Sequence of Kyrpidia sp. Strain EA-1, a thermophilic, hydrogen-oxidizing Bacterium, isolated from the Azores.</title>
        <authorList>
            <person name="Reiner J.E."/>
            <person name="Lapp C.J."/>
            <person name="Bunk B."/>
            <person name="Gescher J."/>
        </authorList>
    </citation>
    <scope>NUCLEOTIDE SEQUENCE [LARGE SCALE GENOMIC DNA]</scope>
    <source>
        <strain evidence="4">EA-1</strain>
    </source>
</reference>
<dbReference type="SMART" id="SM00943">
    <property type="entry name" value="Prim-Pol"/>
    <property type="match status" value="1"/>
</dbReference>
<dbReference type="AlphaFoldDB" id="A0A2K8N309"/>
<evidence type="ECO:0000313" key="4">
    <source>
        <dbReference type="Proteomes" id="UP000231932"/>
    </source>
</evidence>
<dbReference type="SMART" id="SM00942">
    <property type="entry name" value="PriCT_1"/>
    <property type="match status" value="1"/>
</dbReference>
<feature type="domain" description="Primase C-terminal 1" evidence="1">
    <location>
        <begin position="250"/>
        <end position="315"/>
    </location>
</feature>
<protein>
    <recommendedName>
        <fullName evidence="5">DNA primase</fullName>
    </recommendedName>
</protein>
<feature type="domain" description="DNA primase/polymerase bifunctional N-terminal" evidence="2">
    <location>
        <begin position="69"/>
        <end position="223"/>
    </location>
</feature>
<dbReference type="SUPFAM" id="SSF56747">
    <property type="entry name" value="Prim-pol domain"/>
    <property type="match status" value="1"/>
</dbReference>
<gene>
    <name evidence="3" type="ORF">CVV65_02140</name>
</gene>
<accession>A0A2K8N309</accession>
<sequence>MASLCLQAGMAVVCPWLWAGAPALGRFSCTTVGHLISHLIHYTNSIRWSTRKRVFCTRKIEVMIMAITPLTYIKHALSIIPLEPKGKRPLIRWEPFQHKRPTWEQVMRWSQDHPGCNWAIVTGAVSGVVVLDLDTPEAAQEIKQKGVEAVGPVVKTGKGWHLYFRHPGHPVQNAVKLLPGVDVRGDGGYVAAPPSVHPSGAAYQWVRGRSILEIEPPPLPEWVEELLNQPQEPARGVSIQLEGIGDDIERIALGVGQGERNQAAARLAGYLFSFRRMNPNVAAALLEAWNLTNRPPLPLRELHRTINSIAKRQARKEMGA</sequence>
<dbReference type="EMBL" id="CP024955">
    <property type="protein sequence ID" value="ATY83911.1"/>
    <property type="molecule type" value="Genomic_DNA"/>
</dbReference>
<dbReference type="Pfam" id="PF08708">
    <property type="entry name" value="PriCT_1"/>
    <property type="match status" value="1"/>
</dbReference>
<dbReference type="KEGG" id="kyr:CVV65_02140"/>
<proteinExistence type="predicted"/>
<organism evidence="3 4">
    <name type="scientific">Kyrpidia spormannii</name>
    <dbReference type="NCBI Taxonomy" id="2055160"/>
    <lineage>
        <taxon>Bacteria</taxon>
        <taxon>Bacillati</taxon>
        <taxon>Bacillota</taxon>
        <taxon>Bacilli</taxon>
        <taxon>Bacillales</taxon>
        <taxon>Alicyclobacillaceae</taxon>
        <taxon>Kyrpidia</taxon>
    </lineage>
</organism>
<evidence type="ECO:0000313" key="3">
    <source>
        <dbReference type="EMBL" id="ATY83911.1"/>
    </source>
</evidence>
<dbReference type="CDD" id="cd04859">
    <property type="entry name" value="Prim_Pol"/>
    <property type="match status" value="1"/>
</dbReference>
<evidence type="ECO:0000259" key="2">
    <source>
        <dbReference type="SMART" id="SM00943"/>
    </source>
</evidence>
<keyword evidence="4" id="KW-1185">Reference proteome</keyword>
<name>A0A2K8N309_9BACL</name>
<dbReference type="Proteomes" id="UP000231932">
    <property type="component" value="Chromosome"/>
</dbReference>
<dbReference type="Pfam" id="PF09250">
    <property type="entry name" value="Prim-Pol"/>
    <property type="match status" value="1"/>
</dbReference>
<dbReference type="InterPro" id="IPR015330">
    <property type="entry name" value="DNA_primase/pol_bifunc_N"/>
</dbReference>
<dbReference type="InterPro" id="IPR014820">
    <property type="entry name" value="PriCT_1"/>
</dbReference>
<evidence type="ECO:0008006" key="5">
    <source>
        <dbReference type="Google" id="ProtNLM"/>
    </source>
</evidence>